<dbReference type="InterPro" id="IPR036388">
    <property type="entry name" value="WH-like_DNA-bd_sf"/>
</dbReference>
<accession>A0A7S1N660</accession>
<dbReference type="EMBL" id="HBGA01031399">
    <property type="protein sequence ID" value="CAD9000216.1"/>
    <property type="molecule type" value="Transcribed_RNA"/>
</dbReference>
<dbReference type="Pfam" id="PF01399">
    <property type="entry name" value="PCI"/>
    <property type="match status" value="1"/>
</dbReference>
<keyword evidence="5" id="KW-0963">Cytoplasm</keyword>
<dbReference type="PANTHER" id="PTHR10855">
    <property type="entry name" value="26S PROTEASOME NON-ATPASE REGULATORY SUBUNIT 12/COP9 SIGNALOSOME COMPLEX SUBUNIT 4"/>
    <property type="match status" value="1"/>
</dbReference>
<evidence type="ECO:0000259" key="8">
    <source>
        <dbReference type="PROSITE" id="PS50250"/>
    </source>
</evidence>
<dbReference type="InterPro" id="IPR000717">
    <property type="entry name" value="PCI_dom"/>
</dbReference>
<dbReference type="Gene3D" id="1.10.10.10">
    <property type="entry name" value="Winged helix-like DNA-binding domain superfamily/Winged helix DNA-binding domain"/>
    <property type="match status" value="1"/>
</dbReference>
<evidence type="ECO:0000256" key="7">
    <source>
        <dbReference type="ARBA" id="ARBA00023242"/>
    </source>
</evidence>
<dbReference type="PANTHER" id="PTHR10855:SF2">
    <property type="entry name" value="COP9 SIGNALOSOME COMPLEX SUBUNIT 4"/>
    <property type="match status" value="1"/>
</dbReference>
<comment type="similarity">
    <text evidence="3">Belongs to the CSN4 family.</text>
</comment>
<evidence type="ECO:0000313" key="9">
    <source>
        <dbReference type="EMBL" id="CAD9000216.1"/>
    </source>
</evidence>
<dbReference type="Pfam" id="PF22241">
    <property type="entry name" value="PSMD12-CSN4_N"/>
    <property type="match status" value="1"/>
</dbReference>
<dbReference type="PROSITE" id="PS50250">
    <property type="entry name" value="PCI"/>
    <property type="match status" value="1"/>
</dbReference>
<name>A0A7S1N660_9EUGL</name>
<evidence type="ECO:0000256" key="6">
    <source>
        <dbReference type="ARBA" id="ARBA00022790"/>
    </source>
</evidence>
<keyword evidence="6" id="KW-0736">Signalosome</keyword>
<gene>
    <name evidence="9" type="ORF">EGYM00392_LOCUS11289</name>
</gene>
<dbReference type="GO" id="GO:0008180">
    <property type="term" value="C:COP9 signalosome"/>
    <property type="evidence" value="ECO:0007669"/>
    <property type="project" value="UniProtKB-KW"/>
</dbReference>
<dbReference type="SUPFAM" id="SSF46785">
    <property type="entry name" value="Winged helix' DNA-binding domain"/>
    <property type="match status" value="1"/>
</dbReference>
<protein>
    <recommendedName>
        <fullName evidence="4">COP9 signalosome complex subunit 4</fullName>
    </recommendedName>
</protein>
<evidence type="ECO:0000256" key="1">
    <source>
        <dbReference type="ARBA" id="ARBA00004123"/>
    </source>
</evidence>
<evidence type="ECO:0000256" key="4">
    <source>
        <dbReference type="ARBA" id="ARBA00014881"/>
    </source>
</evidence>
<dbReference type="InterPro" id="IPR036390">
    <property type="entry name" value="WH_DNA-bd_sf"/>
</dbReference>
<dbReference type="AlphaFoldDB" id="A0A7S1N660"/>
<reference evidence="9" key="1">
    <citation type="submission" date="2021-01" db="EMBL/GenBank/DDBJ databases">
        <authorList>
            <person name="Corre E."/>
            <person name="Pelletier E."/>
            <person name="Niang G."/>
            <person name="Scheremetjew M."/>
            <person name="Finn R."/>
            <person name="Kale V."/>
            <person name="Holt S."/>
            <person name="Cochrane G."/>
            <person name="Meng A."/>
            <person name="Brown T."/>
            <person name="Cohen L."/>
        </authorList>
    </citation>
    <scope>NUCLEOTIDE SEQUENCE</scope>
    <source>
        <strain evidence="9">NIES-381</strain>
    </source>
</reference>
<dbReference type="GO" id="GO:0005829">
    <property type="term" value="C:cytosol"/>
    <property type="evidence" value="ECO:0007669"/>
    <property type="project" value="TreeGrafter"/>
</dbReference>
<proteinExistence type="inferred from homology"/>
<dbReference type="InterPro" id="IPR040134">
    <property type="entry name" value="PSMD12/CSN4"/>
</dbReference>
<keyword evidence="7" id="KW-0539">Nucleus</keyword>
<evidence type="ECO:0000256" key="5">
    <source>
        <dbReference type="ARBA" id="ARBA00022490"/>
    </source>
</evidence>
<dbReference type="SMART" id="SM00088">
    <property type="entry name" value="PINT"/>
    <property type="match status" value="1"/>
</dbReference>
<feature type="domain" description="PCI" evidence="8">
    <location>
        <begin position="185"/>
        <end position="355"/>
    </location>
</feature>
<evidence type="ECO:0000256" key="3">
    <source>
        <dbReference type="ARBA" id="ARBA00010417"/>
    </source>
</evidence>
<sequence length="391" mass="44230">MSTLAQIEAIPDTKQRLEGYKAFLLQCADLADYHKWISSLVSDATPLTVSRPALQELANRLPELPSDLHKEIANMAFEAIKPRLFVLQEESTAIREKLADLYQEEENWKLCAQTLIGIPLDSGSRALNEEYKLGHYVRIAQLFLEEDDHIQAETYINKCLPLVHSGIDPVLNLKYKACFARIQDCQRKFFEAATRYYELSQLVAEDETEAAMALQSATVCTILSPAGPKRSRLLATLYKDERTGKLGPLHTVLEKMHMDRILRPEEVHQLREYLKPHHEAILADGQTVLERAVTQHNLLAASNLYYNITFAELGALLGISAEKAEQIASRMIAEERMQGSIDQIKNLIQFQNASGVLTQWDEQISSACSFVSRICDEILKKHPEYASMLDS</sequence>
<comment type="subcellular location">
    <subcellularLocation>
        <location evidence="2">Cytoplasm</location>
    </subcellularLocation>
    <subcellularLocation>
        <location evidence="1">Nucleus</location>
    </subcellularLocation>
</comment>
<dbReference type="InterPro" id="IPR054559">
    <property type="entry name" value="PSMD12-CSN4-like_N"/>
</dbReference>
<evidence type="ECO:0000256" key="2">
    <source>
        <dbReference type="ARBA" id="ARBA00004496"/>
    </source>
</evidence>
<organism evidence="9">
    <name type="scientific">Eutreptiella gymnastica</name>
    <dbReference type="NCBI Taxonomy" id="73025"/>
    <lineage>
        <taxon>Eukaryota</taxon>
        <taxon>Discoba</taxon>
        <taxon>Euglenozoa</taxon>
        <taxon>Euglenida</taxon>
        <taxon>Spirocuta</taxon>
        <taxon>Euglenophyceae</taxon>
        <taxon>Eutreptiales</taxon>
        <taxon>Eutreptiaceae</taxon>
        <taxon>Eutreptiella</taxon>
    </lineage>
</organism>